<keyword evidence="6" id="KW-0735">Signal-anchor</keyword>
<keyword evidence="10" id="KW-0326">Glycosidase</keyword>
<feature type="region of interest" description="Disordered" evidence="16">
    <location>
        <begin position="235"/>
        <end position="264"/>
    </location>
</feature>
<dbReference type="GO" id="GO:0005886">
    <property type="term" value="C:plasma membrane"/>
    <property type="evidence" value="ECO:0007669"/>
    <property type="project" value="UniProtKB-SubCell"/>
</dbReference>
<evidence type="ECO:0000256" key="2">
    <source>
        <dbReference type="ARBA" id="ARBA00005641"/>
    </source>
</evidence>
<dbReference type="Pfam" id="PF00150">
    <property type="entry name" value="Cellulase"/>
    <property type="match status" value="1"/>
</dbReference>
<evidence type="ECO:0000256" key="12">
    <source>
        <dbReference type="ARBA" id="ARBA00036824"/>
    </source>
</evidence>
<keyword evidence="5" id="KW-0378">Hydrolase</keyword>
<evidence type="ECO:0000256" key="8">
    <source>
        <dbReference type="ARBA" id="ARBA00023136"/>
    </source>
</evidence>
<evidence type="ECO:0000256" key="13">
    <source>
        <dbReference type="ARBA" id="ARBA00037126"/>
    </source>
</evidence>
<evidence type="ECO:0000256" key="3">
    <source>
        <dbReference type="ARBA" id="ARBA00022475"/>
    </source>
</evidence>
<dbReference type="InterPro" id="IPR050386">
    <property type="entry name" value="Glycosyl_hydrolase_5"/>
</dbReference>
<dbReference type="OrthoDB" id="62120at2759"/>
<evidence type="ECO:0000259" key="18">
    <source>
        <dbReference type="Pfam" id="PF00150"/>
    </source>
</evidence>
<evidence type="ECO:0000256" key="16">
    <source>
        <dbReference type="SAM" id="MobiDB-lite"/>
    </source>
</evidence>
<evidence type="ECO:0000256" key="10">
    <source>
        <dbReference type="ARBA" id="ARBA00023295"/>
    </source>
</evidence>
<keyword evidence="11" id="KW-0961">Cell wall biogenesis/degradation</keyword>
<keyword evidence="3" id="KW-1003">Cell membrane</keyword>
<comment type="similarity">
    <text evidence="2">Belongs to the glycosyl hydrolase 5 (cellulase A) family.</text>
</comment>
<feature type="region of interest" description="Disordered" evidence="16">
    <location>
        <begin position="1"/>
        <end position="104"/>
    </location>
</feature>
<dbReference type="GO" id="GO:0009251">
    <property type="term" value="P:glucan catabolic process"/>
    <property type="evidence" value="ECO:0007669"/>
    <property type="project" value="TreeGrafter"/>
</dbReference>
<keyword evidence="20" id="KW-1185">Reference proteome</keyword>
<reference evidence="19 20" key="1">
    <citation type="submission" date="2015-05" db="EMBL/GenBank/DDBJ databases">
        <title>Distinctive expansion of gene families associated with plant cell wall degradation and secondary metabolism in the genomes of grapevine trunk pathogens.</title>
        <authorList>
            <person name="Lawrence D.P."/>
            <person name="Travadon R."/>
            <person name="Rolshausen P.E."/>
            <person name="Baumgartner K."/>
        </authorList>
    </citation>
    <scope>NUCLEOTIDE SEQUENCE [LARGE SCALE GENOMIC DNA]</scope>
    <source>
        <strain evidence="19">UCRPC4</strain>
    </source>
</reference>
<evidence type="ECO:0000256" key="4">
    <source>
        <dbReference type="ARBA" id="ARBA00022692"/>
    </source>
</evidence>
<keyword evidence="8 17" id="KW-0472">Membrane</keyword>
<evidence type="ECO:0000256" key="9">
    <source>
        <dbReference type="ARBA" id="ARBA00023180"/>
    </source>
</evidence>
<sequence>MPRARRSSATGDALDTRAAFSRPPGARQRAISPEPSPRRKDPSTPRKEHRHKAKESPATTPRKSGDKRRKSAGGGGGGHGRKHSSPTKDRAKYNSSTSTGEATHMLSLDALAKLNAQNQKADSKVKEKVKEKVREKENYGHRRKDHERPRKPDGAAARRKRKNRYSTAPLLEEGRAEKVRYSGLRGGGDEIYEKVTYRKDNGKRKKRCLILVIVIIVLLLIILIPVGVLVIGKNNGSSSSTSTTSSSSSSSSSSGASLPDENTIPTAAKGTILDPYTWLDTTDFNTTYTNETVGGLSVMGLNSTWDDTAQANPNVPKLNEKWSYGDTPIRGVNLGGWLELEPFITPSLFNSYSEKYGIVDEYTLSEHLGSSSAADTIESHYSTWVTEQTFSEIAAAGLDHVRIPYPYWAVTTYDGDPYVPKIAWRYLLRGIEWARKYGLRVNLDLHSLPGSQNGMNHSGRQGVIGWINGTDGSLNAQRSLDIHDQLSQFFAQKRYENVVTIYGLCNEPKMLSLGFTDVIAWNKKAIKIIRDNGMDKYIIFGDGFESLTSWKDRMTDVDSKLIMDTHQYMIFNTGQLAFTHQNKVELACDTWSEMLTTSLDTSSGWGPILNGEWSQADTDCATYLNNVNMGTRWEGTLEYSSSSSSNVLTPTCPYKNSTCDCTNANADASDYSDEYKDLLLMLAEAQMYAFEQVWGWFYWTWDTESTVQWSWKKGIEAGILPKLAYEPSFKCNESVPDFEALGLSEAY</sequence>
<reference evidence="19 20" key="2">
    <citation type="submission" date="2015-05" db="EMBL/GenBank/DDBJ databases">
        <authorList>
            <person name="Morales-Cruz A."/>
            <person name="Amrine K.C."/>
            <person name="Cantu D."/>
        </authorList>
    </citation>
    <scope>NUCLEOTIDE SEQUENCE [LARGE SCALE GENOMIC DNA]</scope>
    <source>
        <strain evidence="19">UCRPC4</strain>
    </source>
</reference>
<evidence type="ECO:0000256" key="11">
    <source>
        <dbReference type="ARBA" id="ARBA00023316"/>
    </source>
</evidence>
<feature type="compositionally biased region" description="Basic and acidic residues" evidence="16">
    <location>
        <begin position="36"/>
        <end position="46"/>
    </location>
</feature>
<keyword evidence="4 17" id="KW-0812">Transmembrane</keyword>
<evidence type="ECO:0000256" key="1">
    <source>
        <dbReference type="ARBA" id="ARBA00004401"/>
    </source>
</evidence>
<keyword evidence="9" id="KW-0325">Glycoprotein</keyword>
<evidence type="ECO:0000256" key="6">
    <source>
        <dbReference type="ARBA" id="ARBA00022968"/>
    </source>
</evidence>
<comment type="function">
    <text evidence="13">Glucosidase involved in the degradation of cellulosic biomass. Active on lichenan.</text>
</comment>
<evidence type="ECO:0000256" key="14">
    <source>
        <dbReference type="ARBA" id="ARBA00038929"/>
    </source>
</evidence>
<comment type="catalytic activity">
    <reaction evidence="12">
        <text>Successive hydrolysis of beta-D-glucose units from the non-reducing ends of (1-&gt;3)-beta-D-glucans, releasing alpha-glucose.</text>
        <dbReference type="EC" id="3.2.1.58"/>
    </reaction>
</comment>
<comment type="subcellular location">
    <subcellularLocation>
        <location evidence="1">Cell membrane</location>
        <topology evidence="1">Single-pass type II membrane protein</topology>
    </subcellularLocation>
</comment>
<evidence type="ECO:0000313" key="19">
    <source>
        <dbReference type="EMBL" id="KKY24374.1"/>
    </source>
</evidence>
<evidence type="ECO:0000313" key="20">
    <source>
        <dbReference type="Proteomes" id="UP000053317"/>
    </source>
</evidence>
<dbReference type="InterPro" id="IPR017853">
    <property type="entry name" value="GH"/>
</dbReference>
<accession>A0A0G2EQ27</accession>
<dbReference type="Proteomes" id="UP000053317">
    <property type="component" value="Unassembled WGS sequence"/>
</dbReference>
<proteinExistence type="inferred from homology"/>
<feature type="region of interest" description="Disordered" evidence="16">
    <location>
        <begin position="117"/>
        <end position="171"/>
    </location>
</feature>
<dbReference type="PANTHER" id="PTHR31297:SF34">
    <property type="entry name" value="GLUCAN 1,3-BETA-GLUCOSIDASE 2"/>
    <property type="match status" value="1"/>
</dbReference>
<dbReference type="AlphaFoldDB" id="A0A0G2EQ27"/>
<keyword evidence="7 17" id="KW-1133">Transmembrane helix</keyword>
<dbReference type="InterPro" id="IPR001547">
    <property type="entry name" value="Glyco_hydro_5"/>
</dbReference>
<dbReference type="SUPFAM" id="SSF51445">
    <property type="entry name" value="(Trans)glycosidases"/>
    <property type="match status" value="1"/>
</dbReference>
<evidence type="ECO:0000256" key="17">
    <source>
        <dbReference type="SAM" id="Phobius"/>
    </source>
</evidence>
<evidence type="ECO:0000256" key="15">
    <source>
        <dbReference type="ARBA" id="ARBA00041260"/>
    </source>
</evidence>
<name>A0A0G2EQ27_PHACM</name>
<dbReference type="EC" id="3.2.1.58" evidence="14"/>
<feature type="domain" description="Glycoside hydrolase family 5" evidence="18">
    <location>
        <begin position="384"/>
        <end position="620"/>
    </location>
</feature>
<gene>
    <name evidence="19" type="ORF">UCRPC4_g02484</name>
</gene>
<feature type="compositionally biased region" description="Basic and acidic residues" evidence="16">
    <location>
        <begin position="121"/>
        <end position="153"/>
    </location>
</feature>
<dbReference type="Gene3D" id="3.20.20.80">
    <property type="entry name" value="Glycosidases"/>
    <property type="match status" value="1"/>
</dbReference>
<feature type="transmembrane region" description="Helical" evidence="17">
    <location>
        <begin position="208"/>
        <end position="232"/>
    </location>
</feature>
<evidence type="ECO:0000256" key="5">
    <source>
        <dbReference type="ARBA" id="ARBA00022801"/>
    </source>
</evidence>
<feature type="compositionally biased region" description="Low complexity" evidence="16">
    <location>
        <begin position="235"/>
        <end position="254"/>
    </location>
</feature>
<evidence type="ECO:0000256" key="7">
    <source>
        <dbReference type="ARBA" id="ARBA00022989"/>
    </source>
</evidence>
<comment type="caution">
    <text evidence="19">The sequence shown here is derived from an EMBL/GenBank/DDBJ whole genome shotgun (WGS) entry which is preliminary data.</text>
</comment>
<organism evidence="19 20">
    <name type="scientific">Phaeomoniella chlamydospora</name>
    <name type="common">Phaeoacremonium chlamydosporum</name>
    <dbReference type="NCBI Taxonomy" id="158046"/>
    <lineage>
        <taxon>Eukaryota</taxon>
        <taxon>Fungi</taxon>
        <taxon>Dikarya</taxon>
        <taxon>Ascomycota</taxon>
        <taxon>Pezizomycotina</taxon>
        <taxon>Eurotiomycetes</taxon>
        <taxon>Chaetothyriomycetidae</taxon>
        <taxon>Phaeomoniellales</taxon>
        <taxon>Phaeomoniellaceae</taxon>
        <taxon>Phaeomoniella</taxon>
    </lineage>
</organism>
<protein>
    <recommendedName>
        <fullName evidence="14">glucan 1,3-beta-glucosidase</fullName>
        <ecNumber evidence="14">3.2.1.58</ecNumber>
    </recommendedName>
    <alternativeName>
        <fullName evidence="15">Exo-1,3-beta-glucanase D</fullName>
    </alternativeName>
</protein>
<dbReference type="GO" id="GO:0005576">
    <property type="term" value="C:extracellular region"/>
    <property type="evidence" value="ECO:0007669"/>
    <property type="project" value="TreeGrafter"/>
</dbReference>
<dbReference type="EMBL" id="LCWF01000060">
    <property type="protein sequence ID" value="KKY24374.1"/>
    <property type="molecule type" value="Genomic_DNA"/>
</dbReference>
<dbReference type="PANTHER" id="PTHR31297">
    <property type="entry name" value="GLUCAN ENDO-1,6-BETA-GLUCOSIDASE B"/>
    <property type="match status" value="1"/>
</dbReference>
<dbReference type="GO" id="GO:0071555">
    <property type="term" value="P:cell wall organization"/>
    <property type="evidence" value="ECO:0007669"/>
    <property type="project" value="UniProtKB-KW"/>
</dbReference>
<dbReference type="FunFam" id="3.20.20.80:FF:000033">
    <property type="entry name" value="Glucan 1,3-beta-glucosidase A"/>
    <property type="match status" value="1"/>
</dbReference>
<dbReference type="GO" id="GO:0004338">
    <property type="term" value="F:glucan exo-1,3-beta-glucosidase activity"/>
    <property type="evidence" value="ECO:0007669"/>
    <property type="project" value="UniProtKB-EC"/>
</dbReference>
<dbReference type="GO" id="GO:0009986">
    <property type="term" value="C:cell surface"/>
    <property type="evidence" value="ECO:0007669"/>
    <property type="project" value="TreeGrafter"/>
</dbReference>